<dbReference type="Proteomes" id="UP000033651">
    <property type="component" value="Unassembled WGS sequence"/>
</dbReference>
<comment type="caution">
    <text evidence="1">The sequence shown here is derived from an EMBL/GenBank/DDBJ whole genome shotgun (WGS) entry which is preliminary data.</text>
</comment>
<dbReference type="EMBL" id="JZRB01000014">
    <property type="protein sequence ID" value="KJV35679.1"/>
    <property type="molecule type" value="Genomic_DNA"/>
</dbReference>
<sequence length="95" mass="10740">MTDHEDDGVTVKSRTLQCSINASEGVNDLLMHGPGPMLALRYDFVRDVMPGVLNEDVDFLNTTYQRELMRRTSGVTHFAEERGNLILEIMPMLDV</sequence>
<evidence type="ECO:0000313" key="1">
    <source>
        <dbReference type="EMBL" id="KJV35679.1"/>
    </source>
</evidence>
<protein>
    <submittedName>
        <fullName evidence="1">Uncharacterized protein</fullName>
    </submittedName>
</protein>
<proteinExistence type="predicted"/>
<evidence type="ECO:0000313" key="2">
    <source>
        <dbReference type="Proteomes" id="UP000033651"/>
    </source>
</evidence>
<dbReference type="AlphaFoldDB" id="A0A0F3L002"/>
<name>A0A0F3L002_9GAMM</name>
<keyword evidence="2" id="KW-1185">Reference proteome</keyword>
<accession>A0A0F3L002</accession>
<organism evidence="1 2">
    <name type="scientific">Luteibacter yeojuensis</name>
    <dbReference type="NCBI Taxonomy" id="345309"/>
    <lineage>
        <taxon>Bacteria</taxon>
        <taxon>Pseudomonadati</taxon>
        <taxon>Pseudomonadota</taxon>
        <taxon>Gammaproteobacteria</taxon>
        <taxon>Lysobacterales</taxon>
        <taxon>Rhodanobacteraceae</taxon>
        <taxon>Luteibacter</taxon>
    </lineage>
</organism>
<gene>
    <name evidence="1" type="ORF">VI08_06630</name>
</gene>
<reference evidence="1 2" key="1">
    <citation type="submission" date="2015-03" db="EMBL/GenBank/DDBJ databases">
        <title>Draft genome sequence of Luteibacter yeojuensis strain SU11.</title>
        <authorList>
            <person name="Sulaiman J."/>
            <person name="Priya K."/>
            <person name="Chan K.-G."/>
        </authorList>
    </citation>
    <scope>NUCLEOTIDE SEQUENCE [LARGE SCALE GENOMIC DNA]</scope>
    <source>
        <strain evidence="1 2">SU11</strain>
    </source>
</reference>